<evidence type="ECO:0000256" key="2">
    <source>
        <dbReference type="ARBA" id="ARBA00005179"/>
    </source>
</evidence>
<organism evidence="10 11">
    <name type="scientific">Botryobasidium botryosum (strain FD-172 SS1)</name>
    <dbReference type="NCBI Taxonomy" id="930990"/>
    <lineage>
        <taxon>Eukaryota</taxon>
        <taxon>Fungi</taxon>
        <taxon>Dikarya</taxon>
        <taxon>Basidiomycota</taxon>
        <taxon>Agaricomycotina</taxon>
        <taxon>Agaricomycetes</taxon>
        <taxon>Cantharellales</taxon>
        <taxon>Botryobasidiaceae</taxon>
        <taxon>Botryobasidium</taxon>
    </lineage>
</organism>
<feature type="transmembrane region" description="Helical" evidence="8">
    <location>
        <begin position="32"/>
        <end position="51"/>
    </location>
</feature>
<comment type="subcellular location">
    <subcellularLocation>
        <location evidence="1">Membrane</location>
        <topology evidence="1">Multi-pass membrane protein</topology>
    </subcellularLocation>
</comment>
<dbReference type="GO" id="GO:0006629">
    <property type="term" value="P:lipid metabolic process"/>
    <property type="evidence" value="ECO:0007669"/>
    <property type="project" value="InterPro"/>
</dbReference>
<accession>A0A067M8W1</accession>
<dbReference type="HOGENOM" id="CLU_685098_0_0_1"/>
<dbReference type="PANTHER" id="PTHR31595">
    <property type="entry name" value="LONG-CHAIN-ALCOHOL O-FATTY-ACYLTRANSFERASE 3-RELATED"/>
    <property type="match status" value="1"/>
</dbReference>
<dbReference type="Proteomes" id="UP000027195">
    <property type="component" value="Unassembled WGS sequence"/>
</dbReference>
<comment type="pathway">
    <text evidence="2">Secondary metabolite biosynthesis.</text>
</comment>
<feature type="domain" description="Wax synthase" evidence="9">
    <location>
        <begin position="230"/>
        <end position="304"/>
    </location>
</feature>
<dbReference type="EMBL" id="KL198096">
    <property type="protein sequence ID" value="KDQ08021.1"/>
    <property type="molecule type" value="Genomic_DNA"/>
</dbReference>
<evidence type="ECO:0000256" key="6">
    <source>
        <dbReference type="ARBA" id="ARBA00022989"/>
    </source>
</evidence>
<proteinExistence type="inferred from homology"/>
<keyword evidence="7 8" id="KW-0472">Membrane</keyword>
<evidence type="ECO:0000256" key="8">
    <source>
        <dbReference type="SAM" id="Phobius"/>
    </source>
</evidence>
<evidence type="ECO:0000256" key="4">
    <source>
        <dbReference type="ARBA" id="ARBA00022679"/>
    </source>
</evidence>
<feature type="transmembrane region" description="Helical" evidence="8">
    <location>
        <begin position="7"/>
        <end position="26"/>
    </location>
</feature>
<evidence type="ECO:0000256" key="3">
    <source>
        <dbReference type="ARBA" id="ARBA00007282"/>
    </source>
</evidence>
<dbReference type="GO" id="GO:0016020">
    <property type="term" value="C:membrane"/>
    <property type="evidence" value="ECO:0007669"/>
    <property type="project" value="UniProtKB-SubCell"/>
</dbReference>
<keyword evidence="6 8" id="KW-1133">Transmembrane helix</keyword>
<dbReference type="AlphaFoldDB" id="A0A067M8W1"/>
<dbReference type="InterPro" id="IPR044851">
    <property type="entry name" value="Wax_synthase"/>
</dbReference>
<dbReference type="OrthoDB" id="1077582at2759"/>
<name>A0A067M8W1_BOTB1</name>
<dbReference type="GO" id="GO:0008374">
    <property type="term" value="F:O-acyltransferase activity"/>
    <property type="evidence" value="ECO:0007669"/>
    <property type="project" value="InterPro"/>
</dbReference>
<comment type="similarity">
    <text evidence="3">Belongs to the wax synthase family.</text>
</comment>
<evidence type="ECO:0000256" key="1">
    <source>
        <dbReference type="ARBA" id="ARBA00004141"/>
    </source>
</evidence>
<evidence type="ECO:0000256" key="5">
    <source>
        <dbReference type="ARBA" id="ARBA00022692"/>
    </source>
</evidence>
<gene>
    <name evidence="10" type="ORF">BOTBODRAFT_180170</name>
</gene>
<evidence type="ECO:0000256" key="7">
    <source>
        <dbReference type="ARBA" id="ARBA00023136"/>
    </source>
</evidence>
<keyword evidence="4" id="KW-0808">Transferase</keyword>
<dbReference type="STRING" id="930990.A0A067M8W1"/>
<evidence type="ECO:0000259" key="9">
    <source>
        <dbReference type="Pfam" id="PF13813"/>
    </source>
</evidence>
<sequence length="403" mass="46024">MLDLSATIFPSLFAGLALLFIAIYTLTIPGRAAAYARLIISIPAILAFWDAGFGPYDISRRVAAGPATLGFYCIMRIIDTCIVSLGDEQPPQWIIRGKAIPIPTTTWGRVVYSTDLLTAVRGNSWFPDRHWDFLPSSMAPGRFKPTSRSQFLRDRARTLVIYSITLDVLDTISKTRVWDSKLAHPVSSLPFHLHFLYSMCLCGLTFLSNSFPYTITAVICVSLGSHPDTWQPIYDSPLTTISLADFWTRRWHLTYRRIFTRAAHYPWFIASKYTSPWTANVVRIFAVFCTTTLFHLLVMYRLPVNEQFPHHFLDTTVLACFLLQPVGLLVESLIVTPLTQALPPFARDAVRRVWVWGFMLWTGSFWCDVWVRRGMCDRVEGGTNFSLIRSFNWGPLNPYVKWE</sequence>
<evidence type="ECO:0000313" key="10">
    <source>
        <dbReference type="EMBL" id="KDQ08021.1"/>
    </source>
</evidence>
<dbReference type="Pfam" id="PF13813">
    <property type="entry name" value="MBOAT_2"/>
    <property type="match status" value="1"/>
</dbReference>
<dbReference type="PANTHER" id="PTHR31595:SF57">
    <property type="entry name" value="OS04G0481900 PROTEIN"/>
    <property type="match status" value="1"/>
</dbReference>
<evidence type="ECO:0000313" key="11">
    <source>
        <dbReference type="Proteomes" id="UP000027195"/>
    </source>
</evidence>
<dbReference type="InParanoid" id="A0A067M8W1"/>
<protein>
    <recommendedName>
        <fullName evidence="9">Wax synthase domain-containing protein</fullName>
    </recommendedName>
</protein>
<keyword evidence="5 8" id="KW-0812">Transmembrane</keyword>
<reference evidence="11" key="1">
    <citation type="journal article" date="2014" name="Proc. Natl. Acad. Sci. U.S.A.">
        <title>Extensive sampling of basidiomycete genomes demonstrates inadequacy of the white-rot/brown-rot paradigm for wood decay fungi.</title>
        <authorList>
            <person name="Riley R."/>
            <person name="Salamov A.A."/>
            <person name="Brown D.W."/>
            <person name="Nagy L.G."/>
            <person name="Floudas D."/>
            <person name="Held B.W."/>
            <person name="Levasseur A."/>
            <person name="Lombard V."/>
            <person name="Morin E."/>
            <person name="Otillar R."/>
            <person name="Lindquist E.A."/>
            <person name="Sun H."/>
            <person name="LaButti K.M."/>
            <person name="Schmutz J."/>
            <person name="Jabbour D."/>
            <person name="Luo H."/>
            <person name="Baker S.E."/>
            <person name="Pisabarro A.G."/>
            <person name="Walton J.D."/>
            <person name="Blanchette R.A."/>
            <person name="Henrissat B."/>
            <person name="Martin F."/>
            <person name="Cullen D."/>
            <person name="Hibbett D.S."/>
            <person name="Grigoriev I.V."/>
        </authorList>
    </citation>
    <scope>NUCLEOTIDE SEQUENCE [LARGE SCALE GENOMIC DNA]</scope>
    <source>
        <strain evidence="11">FD-172 SS1</strain>
    </source>
</reference>
<keyword evidence="11" id="KW-1185">Reference proteome</keyword>
<dbReference type="InterPro" id="IPR032805">
    <property type="entry name" value="Wax_synthase_dom"/>
</dbReference>